<dbReference type="CDD" id="cd20070">
    <property type="entry name" value="5TM_YidC_Alb3"/>
    <property type="match status" value="1"/>
</dbReference>
<dbReference type="GO" id="GO:0005886">
    <property type="term" value="C:plasma membrane"/>
    <property type="evidence" value="ECO:0007669"/>
    <property type="project" value="UniProtKB-SubCell"/>
</dbReference>
<evidence type="ECO:0000256" key="6">
    <source>
        <dbReference type="ARBA" id="ARBA00022989"/>
    </source>
</evidence>
<sequence length="252" mass="28087">MPAALGLSIILLTMVIRLALWPLTTTQLKSSKKMAELKPHLDRIKTDHGHDKVRHQQEISKLYKEHGVNPLAGCLPLLLQIPVFIALYQVLLRIVDFGNGDFVTRINSQLYFSLLNLKELPSTNFLGLSLAAKPSEWSTVGFLILLIPVITGVLQFVQSKMLSPQTTSTKAVVKKEGSGEKKESMEDTMASMQSQMTLIMPAMIAFFSYGFPVGLSLYWNTFTVIGIVQQYKISGTGGLDKYLPEKWRKSGQ</sequence>
<keyword evidence="5" id="KW-0653">Protein transport</keyword>
<evidence type="ECO:0000256" key="4">
    <source>
        <dbReference type="ARBA" id="ARBA00022692"/>
    </source>
</evidence>
<feature type="domain" description="Membrane insertase YidC/Oxa/ALB C-terminal" evidence="11">
    <location>
        <begin position="6"/>
        <end position="233"/>
    </location>
</feature>
<evidence type="ECO:0000313" key="12">
    <source>
        <dbReference type="EMBL" id="OGE04461.1"/>
    </source>
</evidence>
<evidence type="ECO:0000256" key="9">
    <source>
        <dbReference type="RuleBase" id="RU003945"/>
    </source>
</evidence>
<dbReference type="GO" id="GO:0015031">
    <property type="term" value="P:protein transport"/>
    <property type="evidence" value="ECO:0007669"/>
    <property type="project" value="UniProtKB-KW"/>
</dbReference>
<feature type="transmembrane region" description="Helical" evidence="10">
    <location>
        <begin position="6"/>
        <end position="24"/>
    </location>
</feature>
<comment type="subcellular location">
    <subcellularLocation>
        <location evidence="1">Cell membrane</location>
        <topology evidence="1">Multi-pass membrane protein</topology>
    </subcellularLocation>
    <subcellularLocation>
        <location evidence="9">Membrane</location>
        <topology evidence="9">Multi-pass membrane protein</topology>
    </subcellularLocation>
</comment>
<keyword evidence="4 9" id="KW-0812">Transmembrane</keyword>
<dbReference type="Proteomes" id="UP000176780">
    <property type="component" value="Unassembled WGS sequence"/>
</dbReference>
<organism evidence="12 13">
    <name type="scientific">Candidatus Curtissbacteria bacterium RIFCSPLOWO2_01_FULL_41_18</name>
    <dbReference type="NCBI Taxonomy" id="1797727"/>
    <lineage>
        <taxon>Bacteria</taxon>
        <taxon>Candidatus Curtissiibacteriota</taxon>
    </lineage>
</organism>
<evidence type="ECO:0000256" key="8">
    <source>
        <dbReference type="ARBA" id="ARBA00023186"/>
    </source>
</evidence>
<evidence type="ECO:0000313" key="13">
    <source>
        <dbReference type="Proteomes" id="UP000176780"/>
    </source>
</evidence>
<dbReference type="PANTHER" id="PTHR12428:SF65">
    <property type="entry name" value="CYTOCHROME C OXIDASE ASSEMBLY PROTEIN COX18, MITOCHONDRIAL"/>
    <property type="match status" value="1"/>
</dbReference>
<protein>
    <recommendedName>
        <fullName evidence="11">Membrane insertase YidC/Oxa/ALB C-terminal domain-containing protein</fullName>
    </recommendedName>
</protein>
<proteinExistence type="inferred from homology"/>
<feature type="transmembrane region" description="Helical" evidence="10">
    <location>
        <begin position="198"/>
        <end position="219"/>
    </location>
</feature>
<evidence type="ECO:0000256" key="3">
    <source>
        <dbReference type="ARBA" id="ARBA00022475"/>
    </source>
</evidence>
<keyword evidence="2" id="KW-0813">Transport</keyword>
<dbReference type="InterPro" id="IPR047196">
    <property type="entry name" value="YidC_ALB_C"/>
</dbReference>
<feature type="transmembrane region" description="Helical" evidence="10">
    <location>
        <begin position="71"/>
        <end position="91"/>
    </location>
</feature>
<evidence type="ECO:0000259" key="11">
    <source>
        <dbReference type="Pfam" id="PF02096"/>
    </source>
</evidence>
<dbReference type="GO" id="GO:0051205">
    <property type="term" value="P:protein insertion into membrane"/>
    <property type="evidence" value="ECO:0007669"/>
    <property type="project" value="TreeGrafter"/>
</dbReference>
<dbReference type="NCBIfam" id="TIGR03592">
    <property type="entry name" value="yidC_oxa1_cterm"/>
    <property type="match status" value="1"/>
</dbReference>
<dbReference type="InterPro" id="IPR001708">
    <property type="entry name" value="YidC/ALB3/OXA1/COX18"/>
</dbReference>
<keyword evidence="3" id="KW-1003">Cell membrane</keyword>
<gene>
    <name evidence="12" type="ORF">A3B51_02900</name>
</gene>
<keyword evidence="7 10" id="KW-0472">Membrane</keyword>
<feature type="transmembrane region" description="Helical" evidence="10">
    <location>
        <begin position="137"/>
        <end position="157"/>
    </location>
</feature>
<dbReference type="EMBL" id="MFBQ01000029">
    <property type="protein sequence ID" value="OGE04461.1"/>
    <property type="molecule type" value="Genomic_DNA"/>
</dbReference>
<dbReference type="AlphaFoldDB" id="A0A1F5HK06"/>
<evidence type="ECO:0000256" key="7">
    <source>
        <dbReference type="ARBA" id="ARBA00023136"/>
    </source>
</evidence>
<dbReference type="Pfam" id="PF02096">
    <property type="entry name" value="60KD_IMP"/>
    <property type="match status" value="1"/>
</dbReference>
<keyword evidence="8" id="KW-0143">Chaperone</keyword>
<reference evidence="12 13" key="1">
    <citation type="journal article" date="2016" name="Nat. Commun.">
        <title>Thousands of microbial genomes shed light on interconnected biogeochemical processes in an aquifer system.</title>
        <authorList>
            <person name="Anantharaman K."/>
            <person name="Brown C.T."/>
            <person name="Hug L.A."/>
            <person name="Sharon I."/>
            <person name="Castelle C.J."/>
            <person name="Probst A.J."/>
            <person name="Thomas B.C."/>
            <person name="Singh A."/>
            <person name="Wilkins M.J."/>
            <person name="Karaoz U."/>
            <person name="Brodie E.L."/>
            <person name="Williams K.H."/>
            <person name="Hubbard S.S."/>
            <person name="Banfield J.F."/>
        </authorList>
    </citation>
    <scope>NUCLEOTIDE SEQUENCE [LARGE SCALE GENOMIC DNA]</scope>
</reference>
<evidence type="ECO:0000256" key="1">
    <source>
        <dbReference type="ARBA" id="ARBA00004651"/>
    </source>
</evidence>
<evidence type="ECO:0000256" key="2">
    <source>
        <dbReference type="ARBA" id="ARBA00022448"/>
    </source>
</evidence>
<evidence type="ECO:0000256" key="10">
    <source>
        <dbReference type="SAM" id="Phobius"/>
    </source>
</evidence>
<evidence type="ECO:0000256" key="5">
    <source>
        <dbReference type="ARBA" id="ARBA00022927"/>
    </source>
</evidence>
<name>A0A1F5HK06_9BACT</name>
<accession>A0A1F5HK06</accession>
<comment type="similarity">
    <text evidence="9">Belongs to the OXA1/ALB3/YidC family.</text>
</comment>
<dbReference type="GO" id="GO:0032977">
    <property type="term" value="F:membrane insertase activity"/>
    <property type="evidence" value="ECO:0007669"/>
    <property type="project" value="InterPro"/>
</dbReference>
<dbReference type="PANTHER" id="PTHR12428">
    <property type="entry name" value="OXA1"/>
    <property type="match status" value="1"/>
</dbReference>
<comment type="caution">
    <text evidence="12">The sequence shown here is derived from an EMBL/GenBank/DDBJ whole genome shotgun (WGS) entry which is preliminary data.</text>
</comment>
<dbReference type="InterPro" id="IPR028055">
    <property type="entry name" value="YidC/Oxa/ALB_C"/>
</dbReference>
<keyword evidence="6 10" id="KW-1133">Transmembrane helix</keyword>
<dbReference type="STRING" id="1797727.A3B51_02900"/>